<dbReference type="InterPro" id="IPR027396">
    <property type="entry name" value="DsrEFH-like"/>
</dbReference>
<comment type="caution">
    <text evidence="1">The sequence shown here is derived from an EMBL/GenBank/DDBJ whole genome shotgun (WGS) entry which is preliminary data.</text>
</comment>
<dbReference type="Pfam" id="PF04077">
    <property type="entry name" value="DsrH"/>
    <property type="match status" value="1"/>
</dbReference>
<dbReference type="Gene3D" id="3.40.1260.10">
    <property type="entry name" value="DsrEFH-like"/>
    <property type="match status" value="1"/>
</dbReference>
<gene>
    <name evidence="1" type="primary">tusB</name>
    <name evidence="1" type="ORF">ACFOEK_11220</name>
</gene>
<dbReference type="PANTHER" id="PTHR37526">
    <property type="entry name" value="PROTEIN TUSB"/>
    <property type="match status" value="1"/>
</dbReference>
<reference evidence="2" key="1">
    <citation type="journal article" date="2019" name="Int. J. Syst. Evol. Microbiol.">
        <title>The Global Catalogue of Microorganisms (GCM) 10K type strain sequencing project: providing services to taxonomists for standard genome sequencing and annotation.</title>
        <authorList>
            <consortium name="The Broad Institute Genomics Platform"/>
            <consortium name="The Broad Institute Genome Sequencing Center for Infectious Disease"/>
            <person name="Wu L."/>
            <person name="Ma J."/>
        </authorList>
    </citation>
    <scope>NUCLEOTIDE SEQUENCE [LARGE SCALE GENOMIC DNA]</scope>
    <source>
        <strain evidence="2">KCTC 52438</strain>
    </source>
</reference>
<dbReference type="InterPro" id="IPR007215">
    <property type="entry name" value="Sulphur_relay_TusB/DsrH"/>
</dbReference>
<dbReference type="SUPFAM" id="SSF75169">
    <property type="entry name" value="DsrEFH-like"/>
    <property type="match status" value="1"/>
</dbReference>
<evidence type="ECO:0000313" key="2">
    <source>
        <dbReference type="Proteomes" id="UP001595476"/>
    </source>
</evidence>
<sequence length="94" mass="10641">MNLHLVFTSPNNSSALRDCLNNFQEQDGLILLEDGVLAITNFAQQSLPLNNKTCFALESDLKARGIEHLCPLPIISYDDFVELTVKYNKTISWR</sequence>
<accession>A0ABV7HFW1</accession>
<dbReference type="PANTHER" id="PTHR37526:SF1">
    <property type="entry name" value="PROTEIN TUSB"/>
    <property type="match status" value="1"/>
</dbReference>
<name>A0ABV7HFW1_9GAMM</name>
<dbReference type="RefSeq" id="WP_386720662.1">
    <property type="nucleotide sequence ID" value="NZ_JBHRSZ010000004.1"/>
</dbReference>
<evidence type="ECO:0000313" key="1">
    <source>
        <dbReference type="EMBL" id="MFC3151599.1"/>
    </source>
</evidence>
<organism evidence="1 2">
    <name type="scientific">Litoribrevibacter euphylliae</name>
    <dbReference type="NCBI Taxonomy" id="1834034"/>
    <lineage>
        <taxon>Bacteria</taxon>
        <taxon>Pseudomonadati</taxon>
        <taxon>Pseudomonadota</taxon>
        <taxon>Gammaproteobacteria</taxon>
        <taxon>Oceanospirillales</taxon>
        <taxon>Oceanospirillaceae</taxon>
        <taxon>Litoribrevibacter</taxon>
    </lineage>
</organism>
<protein>
    <submittedName>
        <fullName evidence="1">Sulfurtransferase complex subunit TusB</fullName>
    </submittedName>
</protein>
<dbReference type="Proteomes" id="UP001595476">
    <property type="component" value="Unassembled WGS sequence"/>
</dbReference>
<proteinExistence type="predicted"/>
<keyword evidence="2" id="KW-1185">Reference proteome</keyword>
<dbReference type="NCBIfam" id="TIGR03011">
    <property type="entry name" value="sulf_tusB_dsrH"/>
    <property type="match status" value="1"/>
</dbReference>
<dbReference type="EMBL" id="JBHRSZ010000004">
    <property type="protein sequence ID" value="MFC3151599.1"/>
    <property type="molecule type" value="Genomic_DNA"/>
</dbReference>